<organism evidence="2 3">
    <name type="scientific">Malus baccata</name>
    <name type="common">Siberian crab apple</name>
    <name type="synonym">Pyrus baccata</name>
    <dbReference type="NCBI Taxonomy" id="106549"/>
    <lineage>
        <taxon>Eukaryota</taxon>
        <taxon>Viridiplantae</taxon>
        <taxon>Streptophyta</taxon>
        <taxon>Embryophyta</taxon>
        <taxon>Tracheophyta</taxon>
        <taxon>Spermatophyta</taxon>
        <taxon>Magnoliopsida</taxon>
        <taxon>eudicotyledons</taxon>
        <taxon>Gunneridae</taxon>
        <taxon>Pentapetalae</taxon>
        <taxon>rosids</taxon>
        <taxon>fabids</taxon>
        <taxon>Rosales</taxon>
        <taxon>Rosaceae</taxon>
        <taxon>Amygdaloideae</taxon>
        <taxon>Maleae</taxon>
        <taxon>Malus</taxon>
    </lineage>
</organism>
<feature type="compositionally biased region" description="Basic and acidic residues" evidence="1">
    <location>
        <begin position="204"/>
        <end position="218"/>
    </location>
</feature>
<comment type="caution">
    <text evidence="2">The sequence shown here is derived from an EMBL/GenBank/DDBJ whole genome shotgun (WGS) entry which is preliminary data.</text>
</comment>
<evidence type="ECO:0000313" key="3">
    <source>
        <dbReference type="Proteomes" id="UP000315295"/>
    </source>
</evidence>
<dbReference type="AlphaFoldDB" id="A0A540LKW8"/>
<sequence length="245" mass="26374">MCFYLQSKVKLRSWARDVIDEDGCHDFCLSLISVLLPFADRIPRKTNPFLHAPLVPRPNPILQAEREVVRKLPQLLHPPPHLHHEVFEFRLEVLLDAVAEQLREPPEHRQGVAAGEADFFKVVDSGQELVFNAAGEEGGVFVDLGNADALEEVESGAEAGFDAAGEESGAAVDDTAEIGAVDVGFAEEEGEDWDDFGDAGGEDFGAHADEAAELRGGEADGGEEEVDGGFDVGERGGEDGRVVVD</sequence>
<dbReference type="EMBL" id="VIEB01000546">
    <property type="protein sequence ID" value="TQD87126.1"/>
    <property type="molecule type" value="Genomic_DNA"/>
</dbReference>
<feature type="compositionally biased region" description="Basic and acidic residues" evidence="1">
    <location>
        <begin position="232"/>
        <end position="245"/>
    </location>
</feature>
<reference evidence="2 3" key="1">
    <citation type="journal article" date="2019" name="G3 (Bethesda)">
        <title>Sequencing of a Wild Apple (Malus baccata) Genome Unravels the Differences Between Cultivated and Wild Apple Species Regarding Disease Resistance and Cold Tolerance.</title>
        <authorList>
            <person name="Chen X."/>
        </authorList>
    </citation>
    <scope>NUCLEOTIDE SEQUENCE [LARGE SCALE GENOMIC DNA]</scope>
    <source>
        <strain evidence="3">cv. Shandingzi</strain>
        <tissue evidence="2">Leaves</tissue>
    </source>
</reference>
<accession>A0A540LKW8</accession>
<feature type="region of interest" description="Disordered" evidence="1">
    <location>
        <begin position="191"/>
        <end position="245"/>
    </location>
</feature>
<feature type="compositionally biased region" description="Acidic residues" evidence="1">
    <location>
        <begin position="191"/>
        <end position="201"/>
    </location>
</feature>
<proteinExistence type="predicted"/>
<protein>
    <submittedName>
        <fullName evidence="2">Uncharacterized protein</fullName>
    </submittedName>
</protein>
<evidence type="ECO:0000313" key="2">
    <source>
        <dbReference type="EMBL" id="TQD87126.1"/>
    </source>
</evidence>
<evidence type="ECO:0000256" key="1">
    <source>
        <dbReference type="SAM" id="MobiDB-lite"/>
    </source>
</evidence>
<dbReference type="Proteomes" id="UP000315295">
    <property type="component" value="Unassembled WGS sequence"/>
</dbReference>
<name>A0A540LKW8_MALBA</name>
<gene>
    <name evidence="2" type="ORF">C1H46_027266</name>
</gene>
<keyword evidence="3" id="KW-1185">Reference proteome</keyword>